<accession>A0A379FD50</accession>
<organism evidence="1 2">
    <name type="scientific">Proteus vulgaris</name>
    <dbReference type="NCBI Taxonomy" id="585"/>
    <lineage>
        <taxon>Bacteria</taxon>
        <taxon>Pseudomonadati</taxon>
        <taxon>Pseudomonadota</taxon>
        <taxon>Gammaproteobacteria</taxon>
        <taxon>Enterobacterales</taxon>
        <taxon>Morganellaceae</taxon>
        <taxon>Proteus</taxon>
    </lineage>
</organism>
<dbReference type="Proteomes" id="UP000254331">
    <property type="component" value="Unassembled WGS sequence"/>
</dbReference>
<gene>
    <name evidence="1" type="ORF">NCTC10376_03482</name>
</gene>
<dbReference type="RefSeq" id="WP_115370876.1">
    <property type="nucleotide sequence ID" value="NZ_UGTW01000001.1"/>
</dbReference>
<evidence type="ECO:0000313" key="2">
    <source>
        <dbReference type="Proteomes" id="UP000254331"/>
    </source>
</evidence>
<dbReference type="AlphaFoldDB" id="A0A379FD50"/>
<reference evidence="1 2" key="1">
    <citation type="submission" date="2018-06" db="EMBL/GenBank/DDBJ databases">
        <authorList>
            <consortium name="Pathogen Informatics"/>
            <person name="Doyle S."/>
        </authorList>
    </citation>
    <scope>NUCLEOTIDE SEQUENCE [LARGE SCALE GENOMIC DNA]</scope>
    <source>
        <strain evidence="1 2">NCTC10376</strain>
    </source>
</reference>
<evidence type="ECO:0000313" key="1">
    <source>
        <dbReference type="EMBL" id="SUC17536.1"/>
    </source>
</evidence>
<proteinExistence type="predicted"/>
<protein>
    <submittedName>
        <fullName evidence="1">Uncharacterized protein</fullName>
    </submittedName>
</protein>
<sequence length="89" mass="10372">MKKKKLSEKQKNKIDEEIANITPKNRTEAKIQLAAKLRIEKRKRSKERRNSPPPIEVLNAMRFEQGMVPSFDIARVEITTKKWRGKGAN</sequence>
<name>A0A379FD50_PROVU</name>
<dbReference type="EMBL" id="UGTW01000001">
    <property type="protein sequence ID" value="SUC17536.1"/>
    <property type="molecule type" value="Genomic_DNA"/>
</dbReference>